<organism evidence="1 2">
    <name type="scientific">Peronospora matthiolae</name>
    <dbReference type="NCBI Taxonomy" id="2874970"/>
    <lineage>
        <taxon>Eukaryota</taxon>
        <taxon>Sar</taxon>
        <taxon>Stramenopiles</taxon>
        <taxon>Oomycota</taxon>
        <taxon>Peronosporomycetes</taxon>
        <taxon>Peronosporales</taxon>
        <taxon>Peronosporaceae</taxon>
        <taxon>Peronospora</taxon>
    </lineage>
</organism>
<dbReference type="EMBL" id="CAKLBY020000153">
    <property type="protein sequence ID" value="CAK7929744.1"/>
    <property type="molecule type" value="Genomic_DNA"/>
</dbReference>
<dbReference type="AlphaFoldDB" id="A0AAV1U9F1"/>
<evidence type="ECO:0000313" key="2">
    <source>
        <dbReference type="Proteomes" id="UP001162060"/>
    </source>
</evidence>
<name>A0AAV1U9F1_9STRA</name>
<reference evidence="1" key="1">
    <citation type="submission" date="2024-01" db="EMBL/GenBank/DDBJ databases">
        <authorList>
            <person name="Webb A."/>
        </authorList>
    </citation>
    <scope>NUCLEOTIDE SEQUENCE</scope>
    <source>
        <strain evidence="1">Pm1</strain>
    </source>
</reference>
<protein>
    <submittedName>
        <fullName evidence="1">Uncharacterized protein</fullName>
    </submittedName>
</protein>
<gene>
    <name evidence="1" type="ORF">PM001_LOCUS14894</name>
</gene>
<sequence>MALDIALSITPAQANWRVGSRGGRSTHQALPQETGELLAPASAQQDIWLAWVAGQSQALLEQAASWWEGEGFVLLY</sequence>
<proteinExistence type="predicted"/>
<accession>A0AAV1U9F1</accession>
<comment type="caution">
    <text evidence="1">The sequence shown here is derived from an EMBL/GenBank/DDBJ whole genome shotgun (WGS) entry which is preliminary data.</text>
</comment>
<evidence type="ECO:0000313" key="1">
    <source>
        <dbReference type="EMBL" id="CAK7929744.1"/>
    </source>
</evidence>
<dbReference type="Proteomes" id="UP001162060">
    <property type="component" value="Unassembled WGS sequence"/>
</dbReference>